<sequence>MHTLHCRTIPTTPPLLTPMSEAQIYCTLSECANASLVTLTATDSSPEFEELIENWICSVRRVGIAPLLWAFDQSTHTKLLGRGDGVRSILSADVQLFTQDLLNSYKRPPSRQYTSAVALKPRVIWRVLTLGFNVLFLDVDVALHQDPRPWLLKHGKTTAPHLQISLNLGNPEALGKQAIDVNSGVVYLRTDPGSLAMVELWSNRTARRFKCASWGCGDQEQLTRILKECGWRHIEQSQLLQHGGASGPLPNPRLVTDMTDNMQQKLGCHHLKGQHLRVDALPPRYFSSGSTASIALWRRPNGLSGPSDLISLHPTHLGTNSYVKEKLLRSLRPLNRPLWCANTSLH</sequence>
<accession>A0A7S3AYJ9</accession>
<dbReference type="InterPro" id="IPR005069">
    <property type="entry name" value="Nucl-diP-sugar_transferase"/>
</dbReference>
<dbReference type="PANTHER" id="PTHR47032">
    <property type="entry name" value="UDP-D-XYLOSE:L-FUCOSE ALPHA-1,3-D-XYLOSYLTRANSFERASE-RELATED"/>
    <property type="match status" value="1"/>
</dbReference>
<dbReference type="Pfam" id="PF03407">
    <property type="entry name" value="Nucleotid_trans"/>
    <property type="match status" value="1"/>
</dbReference>
<reference evidence="2" key="1">
    <citation type="submission" date="2021-01" db="EMBL/GenBank/DDBJ databases">
        <authorList>
            <person name="Corre E."/>
            <person name="Pelletier E."/>
            <person name="Niang G."/>
            <person name="Scheremetjew M."/>
            <person name="Finn R."/>
            <person name="Kale V."/>
            <person name="Holt S."/>
            <person name="Cochrane G."/>
            <person name="Meng A."/>
            <person name="Brown T."/>
            <person name="Cohen L."/>
        </authorList>
    </citation>
    <scope>NUCLEOTIDE SEQUENCE</scope>
    <source>
        <strain evidence="2">CCMP281</strain>
    </source>
</reference>
<dbReference type="PANTHER" id="PTHR47032:SF1">
    <property type="entry name" value="UDP-D-XYLOSE:L-FUCOSE ALPHA-1,3-D-XYLOSYLTRANSFERASE-RELATED"/>
    <property type="match status" value="1"/>
</dbReference>
<protein>
    <recommendedName>
        <fullName evidence="1">Nucleotide-diphospho-sugar transferase domain-containing protein</fullName>
    </recommendedName>
</protein>
<evidence type="ECO:0000313" key="2">
    <source>
        <dbReference type="EMBL" id="CAE0119424.1"/>
    </source>
</evidence>
<dbReference type="AlphaFoldDB" id="A0A7S3AYJ9"/>
<feature type="domain" description="Nucleotide-diphospho-sugar transferase" evidence="1">
    <location>
        <begin position="67"/>
        <end position="286"/>
    </location>
</feature>
<dbReference type="GO" id="GO:0005794">
    <property type="term" value="C:Golgi apparatus"/>
    <property type="evidence" value="ECO:0007669"/>
    <property type="project" value="TreeGrafter"/>
</dbReference>
<gene>
    <name evidence="2" type="ORF">HERI1096_LOCUS20123</name>
</gene>
<name>A0A7S3AYJ9_9EUKA</name>
<dbReference type="EMBL" id="HBHX01036227">
    <property type="protein sequence ID" value="CAE0119424.1"/>
    <property type="molecule type" value="Transcribed_RNA"/>
</dbReference>
<dbReference type="GO" id="GO:0016757">
    <property type="term" value="F:glycosyltransferase activity"/>
    <property type="evidence" value="ECO:0007669"/>
    <property type="project" value="TreeGrafter"/>
</dbReference>
<organism evidence="2">
    <name type="scientific">Haptolina ericina</name>
    <dbReference type="NCBI Taxonomy" id="156174"/>
    <lineage>
        <taxon>Eukaryota</taxon>
        <taxon>Haptista</taxon>
        <taxon>Haptophyta</taxon>
        <taxon>Prymnesiophyceae</taxon>
        <taxon>Prymnesiales</taxon>
        <taxon>Prymnesiaceae</taxon>
        <taxon>Haptolina</taxon>
    </lineage>
</organism>
<dbReference type="InterPro" id="IPR052636">
    <property type="entry name" value="UDP-D-xylose:L-fucose_XylT"/>
</dbReference>
<proteinExistence type="predicted"/>
<evidence type="ECO:0000259" key="1">
    <source>
        <dbReference type="Pfam" id="PF03407"/>
    </source>
</evidence>